<dbReference type="Proteomes" id="UP000004525">
    <property type="component" value="Unassembled WGS sequence"/>
</dbReference>
<dbReference type="GO" id="GO:0004566">
    <property type="term" value="F:beta-glucuronidase activity"/>
    <property type="evidence" value="ECO:0007669"/>
    <property type="project" value="UniProtKB-EC"/>
</dbReference>
<evidence type="ECO:0000313" key="10">
    <source>
        <dbReference type="Proteomes" id="UP000004525"/>
    </source>
</evidence>
<dbReference type="SUPFAM" id="SSF49785">
    <property type="entry name" value="Galactose-binding domain-like"/>
    <property type="match status" value="1"/>
</dbReference>
<dbReference type="CAZy" id="GH2">
    <property type="family name" value="Glycoside Hydrolase Family 2"/>
</dbReference>
<name>C2JTS9_LACRM</name>
<dbReference type="InterPro" id="IPR013783">
    <property type="entry name" value="Ig-like_fold"/>
</dbReference>
<protein>
    <recommendedName>
        <fullName evidence="3">Beta-glucuronidase</fullName>
        <ecNumber evidence="2">3.2.1.31</ecNumber>
    </recommendedName>
</protein>
<evidence type="ECO:0000256" key="4">
    <source>
        <dbReference type="ARBA" id="ARBA00022801"/>
    </source>
</evidence>
<dbReference type="InterPro" id="IPR006103">
    <property type="entry name" value="Glyco_hydro_2_cat"/>
</dbReference>
<accession>C2JTS9</accession>
<evidence type="ECO:0000256" key="3">
    <source>
        <dbReference type="ARBA" id="ARBA00016205"/>
    </source>
</evidence>
<keyword evidence="5 9" id="KW-0326">Glycosidase</keyword>
<feature type="domain" description="Glycoside hydrolase family 2 catalytic" evidence="7">
    <location>
        <begin position="284"/>
        <end position="601"/>
    </location>
</feature>
<dbReference type="InterPro" id="IPR006102">
    <property type="entry name" value="Ig-like_GH2"/>
</dbReference>
<comment type="similarity">
    <text evidence="1">Belongs to the glycosyl hydrolase 2 family.</text>
</comment>
<dbReference type="GO" id="GO:0019391">
    <property type="term" value="P:glucuronoside catabolic process"/>
    <property type="evidence" value="ECO:0007669"/>
    <property type="project" value="TreeGrafter"/>
</dbReference>
<dbReference type="Gene3D" id="2.60.120.260">
    <property type="entry name" value="Galactose-binding domain-like"/>
    <property type="match status" value="1"/>
</dbReference>
<dbReference type="AlphaFoldDB" id="C2JTS9"/>
<evidence type="ECO:0000259" key="8">
    <source>
        <dbReference type="Pfam" id="PF02837"/>
    </source>
</evidence>
<keyword evidence="10" id="KW-1185">Reference proteome</keyword>
<feature type="domain" description="Glycoside hydrolase family 2 immunoglobulin-like beta-sandwich" evidence="6">
    <location>
        <begin position="203"/>
        <end position="282"/>
    </location>
</feature>
<dbReference type="SUPFAM" id="SSF49303">
    <property type="entry name" value="beta-Galactosidase/glucuronidase domain"/>
    <property type="match status" value="1"/>
</dbReference>
<dbReference type="HOGENOM" id="CLU_006501_6_1_9"/>
<dbReference type="SMR" id="C2JTS9"/>
<dbReference type="InterPro" id="IPR017853">
    <property type="entry name" value="GH"/>
</dbReference>
<dbReference type="InterPro" id="IPR036156">
    <property type="entry name" value="Beta-gal/glucu_dom_sf"/>
</dbReference>
<dbReference type="GO" id="GO:0030246">
    <property type="term" value="F:carbohydrate binding"/>
    <property type="evidence" value="ECO:0007669"/>
    <property type="project" value="TreeGrafter"/>
</dbReference>
<comment type="caution">
    <text evidence="9">The sequence shown here is derived from an EMBL/GenBank/DDBJ whole genome shotgun (WGS) entry which is preliminary data.</text>
</comment>
<dbReference type="Pfam" id="PF00703">
    <property type="entry name" value="Glyco_hydro_2"/>
    <property type="match status" value="1"/>
</dbReference>
<evidence type="ECO:0000256" key="1">
    <source>
        <dbReference type="ARBA" id="ARBA00007401"/>
    </source>
</evidence>
<dbReference type="GO" id="GO:0005975">
    <property type="term" value="P:carbohydrate metabolic process"/>
    <property type="evidence" value="ECO:0007669"/>
    <property type="project" value="InterPro"/>
</dbReference>
<feature type="domain" description="Glycosyl hydrolases family 2 sugar binding" evidence="8">
    <location>
        <begin position="22"/>
        <end position="188"/>
    </location>
</feature>
<evidence type="ECO:0000256" key="2">
    <source>
        <dbReference type="ARBA" id="ARBA00012761"/>
    </source>
</evidence>
<dbReference type="InterPro" id="IPR006104">
    <property type="entry name" value="Glyco_hydro_2_N"/>
</dbReference>
<evidence type="ECO:0000259" key="6">
    <source>
        <dbReference type="Pfam" id="PF00703"/>
    </source>
</evidence>
<evidence type="ECO:0000259" key="7">
    <source>
        <dbReference type="Pfam" id="PF02836"/>
    </source>
</evidence>
<dbReference type="PANTHER" id="PTHR10066">
    <property type="entry name" value="BETA-GLUCURONIDASE"/>
    <property type="match status" value="1"/>
</dbReference>
<dbReference type="Pfam" id="PF02836">
    <property type="entry name" value="Glyco_hydro_2_C"/>
    <property type="match status" value="1"/>
</dbReference>
<dbReference type="FunFam" id="3.20.20.80:FF:000080">
    <property type="entry name" value="Beta-glucuronidase UidA"/>
    <property type="match status" value="1"/>
</dbReference>
<dbReference type="InterPro" id="IPR006101">
    <property type="entry name" value="Glyco_hydro_2"/>
</dbReference>
<dbReference type="Pfam" id="PF02837">
    <property type="entry name" value="Glyco_hydro_2_N"/>
    <property type="match status" value="1"/>
</dbReference>
<sequence length="608" mass="69153">MEAFCMETSLLYPVTNDQRTDQKLDGLWQFKFDEAGEGEKSGWETGFHDGVSMPVPASFNDFFTDKASREYTGDFWYSRNFFVPSAAKGKALFLRFDAVTHRATIFVNGKEIRTHEGGFLPFAADISEAVKYGAENTVVVKGNNELSREALPAGDTITLRNGKKMVRPFFDFYNYSGLNRSVHLLSLPQERVLDYTTTFALAGNDATVNYTVETNGDAPVTVSLADADGQVVATAQGKQGALQVQNAHLWQVRNAYLYTLTIQLGDDTQTPLDTYTDRIGIRTIKISGTDILVNDKPIYLKGFGRHEDSPFAGRAFDLNVEKKDFALMKWIGANSFRTSHYPYDEQVYKIADEEGFLLTDEVPAVGFKMAAAAFLGGLNQSFFKGPWLKKLHERHIDQIRDLIKRDKNHPSVLAWSLFNEPDTIDENAVPYFKQIFDESKDLDPQGRPRTFTLSEDDTIETSKVLDFPDFYMLNRYPGWYHFGGYQISDGEAGLRDEMDKWQKAGVKKPVVFTEFGADTEAGLHKLPSVMWTEEYQVEVLKMFSRVFDDYDFIKGEQVWNLADFQTVEGNMRVNGNKKGIFTRDRQPKAAAFFYHDRWNKLPLDYKAK</sequence>
<dbReference type="NCBIfam" id="NF007538">
    <property type="entry name" value="PRK10150.1"/>
    <property type="match status" value="1"/>
</dbReference>
<gene>
    <name evidence="9" type="primary">uidA</name>
    <name evidence="9" type="ORF">HMPREF0539_0313</name>
</gene>
<dbReference type="PANTHER" id="PTHR10066:SF67">
    <property type="entry name" value="BETA-GLUCURONIDASE"/>
    <property type="match status" value="1"/>
</dbReference>
<dbReference type="PRINTS" id="PR00132">
    <property type="entry name" value="GLHYDRLASE2"/>
</dbReference>
<keyword evidence="4 9" id="KW-0378">Hydrolase</keyword>
<proteinExistence type="inferred from homology"/>
<dbReference type="EMBL" id="ACIZ01000016">
    <property type="protein sequence ID" value="EEN81625.1"/>
    <property type="molecule type" value="Genomic_DNA"/>
</dbReference>
<dbReference type="EC" id="3.2.1.31" evidence="2"/>
<dbReference type="SUPFAM" id="SSF51445">
    <property type="entry name" value="(Trans)glycosidases"/>
    <property type="match status" value="1"/>
</dbReference>
<organism evidence="9 10">
    <name type="scientific">Lacticaseibacillus rhamnosus (strain LMS2-1)</name>
    <dbReference type="NCBI Taxonomy" id="525361"/>
    <lineage>
        <taxon>Bacteria</taxon>
        <taxon>Bacillati</taxon>
        <taxon>Bacillota</taxon>
        <taxon>Bacilli</taxon>
        <taxon>Lactobacillales</taxon>
        <taxon>Lactobacillaceae</taxon>
        <taxon>Lacticaseibacillus</taxon>
    </lineage>
</organism>
<dbReference type="InterPro" id="IPR008979">
    <property type="entry name" value="Galactose-bd-like_sf"/>
</dbReference>
<evidence type="ECO:0000256" key="5">
    <source>
        <dbReference type="ARBA" id="ARBA00023295"/>
    </source>
</evidence>
<reference evidence="9" key="1">
    <citation type="submission" date="2009-01" db="EMBL/GenBank/DDBJ databases">
        <authorList>
            <person name="Qin X."/>
            <person name="Bachman B."/>
            <person name="Battles P."/>
            <person name="Bell A."/>
            <person name="Bess C."/>
            <person name="Bickham C."/>
            <person name="Chaboub L."/>
            <person name="Chen D."/>
            <person name="Coyle M."/>
            <person name="Deiros D.R."/>
            <person name="Dinh H."/>
            <person name="Forbes L."/>
            <person name="Fowler G."/>
            <person name="Francisco L."/>
            <person name="Fu Q."/>
            <person name="Gubbala S."/>
            <person name="Hale W."/>
            <person name="Han Y."/>
            <person name="Hemphill L."/>
            <person name="Highlander S.K."/>
            <person name="Hirani K."/>
            <person name="Hogues M."/>
            <person name="Jackson L."/>
            <person name="Jakkamsetti A."/>
            <person name="Javaid M."/>
            <person name="Jiang H."/>
            <person name="Korchina V."/>
            <person name="Kovar C."/>
            <person name="Lara F."/>
            <person name="Lee S."/>
            <person name="Mata R."/>
            <person name="Mathew T."/>
            <person name="Moen C."/>
            <person name="Morales K."/>
            <person name="Munidasa M."/>
            <person name="Nazareth L."/>
            <person name="Ngo R."/>
            <person name="Nguyen L."/>
            <person name="Okwuonu G."/>
            <person name="Ongeri F."/>
            <person name="Patil S."/>
            <person name="Petrosino J."/>
            <person name="Pham C."/>
            <person name="Pham P."/>
            <person name="Pu L.-L."/>
            <person name="Puazo M."/>
            <person name="Raj R."/>
            <person name="Reid J."/>
            <person name="Rouhana J."/>
            <person name="Saada N."/>
            <person name="Shang Y."/>
            <person name="Simmons D."/>
            <person name="Thornton R."/>
            <person name="Warren J."/>
            <person name="Weissenberger G."/>
            <person name="Zhang J."/>
            <person name="Zhang L."/>
            <person name="Zhou C."/>
            <person name="Zhu D."/>
            <person name="Muzny D."/>
            <person name="Worley K."/>
            <person name="Gibbs R."/>
        </authorList>
    </citation>
    <scope>NUCLEOTIDE SEQUENCE [LARGE SCALE GENOMIC DNA]</scope>
    <source>
        <strain evidence="9">LMS2-1</strain>
    </source>
</reference>
<evidence type="ECO:0000313" key="9">
    <source>
        <dbReference type="EMBL" id="EEN81625.1"/>
    </source>
</evidence>
<dbReference type="Gene3D" id="2.60.40.10">
    <property type="entry name" value="Immunoglobulins"/>
    <property type="match status" value="1"/>
</dbReference>
<dbReference type="Gene3D" id="3.20.20.80">
    <property type="entry name" value="Glycosidases"/>
    <property type="match status" value="1"/>
</dbReference>